<dbReference type="Proteomes" id="UP000007726">
    <property type="component" value="Chromosome"/>
</dbReference>
<dbReference type="HOGENOM" id="CLU_069356_45_1_9"/>
<evidence type="ECO:0000259" key="3">
    <source>
        <dbReference type="PROSITE" id="PS50977"/>
    </source>
</evidence>
<protein>
    <submittedName>
        <fullName evidence="4">Transcriptional regulator, TetR family</fullName>
    </submittedName>
</protein>
<dbReference type="InterPro" id="IPR036271">
    <property type="entry name" value="Tet_transcr_reg_TetR-rel_C_sf"/>
</dbReference>
<dbReference type="InterPro" id="IPR009057">
    <property type="entry name" value="Homeodomain-like_sf"/>
</dbReference>
<gene>
    <name evidence="4" type="ordered locus">Dhaf_4675</name>
</gene>
<proteinExistence type="predicted"/>
<sequence>MPTQTFFNLPEAKRTRIIEAATREFAAYAFDQASIARIIEQAGIPRGSFYQYFENLKDLYKYIFDLSVEKKLQYFDAKVPALHGEGFEFFSTLQRVFVVGLEFAREHPDLLALGDRFIKESNAPLRQEVMAEQALQSAGFYSDMLRRGFDLGQLDPSVDYTTALYFMKGMHAALVETYLALDQSNPGLVFEDDAYLKSINNLLQLLAHGLKNKEALP</sequence>
<feature type="domain" description="HTH tetR-type" evidence="3">
    <location>
        <begin position="11"/>
        <end position="71"/>
    </location>
</feature>
<dbReference type="Pfam" id="PF00440">
    <property type="entry name" value="TetR_N"/>
    <property type="match status" value="1"/>
</dbReference>
<feature type="DNA-binding region" description="H-T-H motif" evidence="2">
    <location>
        <begin position="34"/>
        <end position="53"/>
    </location>
</feature>
<evidence type="ECO:0000313" key="4">
    <source>
        <dbReference type="EMBL" id="ACL22672.1"/>
    </source>
</evidence>
<dbReference type="Gene3D" id="1.10.357.10">
    <property type="entry name" value="Tetracycline Repressor, domain 2"/>
    <property type="match status" value="1"/>
</dbReference>
<dbReference type="SUPFAM" id="SSF48498">
    <property type="entry name" value="Tetracyclin repressor-like, C-terminal domain"/>
    <property type="match status" value="1"/>
</dbReference>
<dbReference type="InterPro" id="IPR049488">
    <property type="entry name" value="TM_1030-like_C"/>
</dbReference>
<name>B8FXS1_DESHD</name>
<dbReference type="PRINTS" id="PR00455">
    <property type="entry name" value="HTHTETR"/>
</dbReference>
<accession>B8FXS1</accession>
<organism evidence="4 5">
    <name type="scientific">Desulfitobacterium hafniense (strain DSM 10664 / DCB-2)</name>
    <dbReference type="NCBI Taxonomy" id="272564"/>
    <lineage>
        <taxon>Bacteria</taxon>
        <taxon>Bacillati</taxon>
        <taxon>Bacillota</taxon>
        <taxon>Clostridia</taxon>
        <taxon>Eubacteriales</taxon>
        <taxon>Desulfitobacteriaceae</taxon>
        <taxon>Desulfitobacterium</taxon>
    </lineage>
</organism>
<evidence type="ECO:0000256" key="2">
    <source>
        <dbReference type="PROSITE-ProRule" id="PRU00335"/>
    </source>
</evidence>
<dbReference type="PANTHER" id="PTHR30055:SF233">
    <property type="entry name" value="REGULATORY PROTEIN TETR"/>
    <property type="match status" value="1"/>
</dbReference>
<dbReference type="RefSeq" id="WP_015945386.1">
    <property type="nucleotide sequence ID" value="NC_011830.1"/>
</dbReference>
<dbReference type="InterPro" id="IPR001647">
    <property type="entry name" value="HTH_TetR"/>
</dbReference>
<dbReference type="AlphaFoldDB" id="B8FXS1"/>
<dbReference type="KEGG" id="dhd:Dhaf_4675"/>
<evidence type="ECO:0000313" key="5">
    <source>
        <dbReference type="Proteomes" id="UP000007726"/>
    </source>
</evidence>
<dbReference type="SUPFAM" id="SSF46689">
    <property type="entry name" value="Homeodomain-like"/>
    <property type="match status" value="1"/>
</dbReference>
<dbReference type="GO" id="GO:0000976">
    <property type="term" value="F:transcription cis-regulatory region binding"/>
    <property type="evidence" value="ECO:0007669"/>
    <property type="project" value="TreeGrafter"/>
</dbReference>
<evidence type="ECO:0000256" key="1">
    <source>
        <dbReference type="ARBA" id="ARBA00023125"/>
    </source>
</evidence>
<reference evidence="4 5" key="1">
    <citation type="journal article" date="2012" name="BMC Microbiol.">
        <title>Genome sequence of Desulfitobacterium hafniense DCB-2, a Gram-positive anaerobe capable of dehalogenation and metal reduction.</title>
        <authorList>
            <person name="Kim S.H."/>
            <person name="Harzman C."/>
            <person name="Davis J.K."/>
            <person name="Hutcheson R."/>
            <person name="Broderick J.B."/>
            <person name="Marsh T.L."/>
            <person name="Tiedje J.M."/>
        </authorList>
    </citation>
    <scope>NUCLEOTIDE SEQUENCE [LARGE SCALE GENOMIC DNA]</scope>
    <source>
        <strain evidence="5">DSM 10664 / DCB-2</strain>
    </source>
</reference>
<dbReference type="PANTHER" id="PTHR30055">
    <property type="entry name" value="HTH-TYPE TRANSCRIPTIONAL REGULATOR RUTR"/>
    <property type="match status" value="1"/>
</dbReference>
<dbReference type="GO" id="GO:0003700">
    <property type="term" value="F:DNA-binding transcription factor activity"/>
    <property type="evidence" value="ECO:0007669"/>
    <property type="project" value="TreeGrafter"/>
</dbReference>
<dbReference type="PROSITE" id="PS50977">
    <property type="entry name" value="HTH_TETR_2"/>
    <property type="match status" value="1"/>
</dbReference>
<dbReference type="InterPro" id="IPR050109">
    <property type="entry name" value="HTH-type_TetR-like_transc_reg"/>
</dbReference>
<dbReference type="EMBL" id="CP001336">
    <property type="protein sequence ID" value="ACL22672.1"/>
    <property type="molecule type" value="Genomic_DNA"/>
</dbReference>
<dbReference type="Pfam" id="PF21256">
    <property type="entry name" value="TetR_C_5-like"/>
    <property type="match status" value="1"/>
</dbReference>
<keyword evidence="1 2" id="KW-0238">DNA-binding</keyword>